<dbReference type="Pfam" id="PF01497">
    <property type="entry name" value="Peripla_BP_2"/>
    <property type="match status" value="1"/>
</dbReference>
<evidence type="ECO:0000259" key="2">
    <source>
        <dbReference type="PROSITE" id="PS50983"/>
    </source>
</evidence>
<dbReference type="Gene3D" id="3.40.50.1980">
    <property type="entry name" value="Nitrogenase molybdenum iron protein domain"/>
    <property type="match status" value="2"/>
</dbReference>
<evidence type="ECO:0000256" key="1">
    <source>
        <dbReference type="ARBA" id="ARBA00022729"/>
    </source>
</evidence>
<evidence type="ECO:0000313" key="3">
    <source>
        <dbReference type="EMBL" id="SVB52375.1"/>
    </source>
</evidence>
<dbReference type="AlphaFoldDB" id="A0A382EPT2"/>
<dbReference type="GO" id="GO:0071281">
    <property type="term" value="P:cellular response to iron ion"/>
    <property type="evidence" value="ECO:0007669"/>
    <property type="project" value="TreeGrafter"/>
</dbReference>
<proteinExistence type="predicted"/>
<keyword evidence="1" id="KW-0732">Signal</keyword>
<accession>A0A382EPT2</accession>
<name>A0A382EPT2_9ZZZZ</name>
<dbReference type="SUPFAM" id="SSF53807">
    <property type="entry name" value="Helical backbone' metal receptor"/>
    <property type="match status" value="1"/>
</dbReference>
<dbReference type="PROSITE" id="PS50983">
    <property type="entry name" value="FE_B12_PBP"/>
    <property type="match status" value="1"/>
</dbReference>
<protein>
    <recommendedName>
        <fullName evidence="2">Fe/B12 periplasmic-binding domain-containing protein</fullName>
    </recommendedName>
</protein>
<dbReference type="EMBL" id="UINC01045519">
    <property type="protein sequence ID" value="SVB52375.1"/>
    <property type="molecule type" value="Genomic_DNA"/>
</dbReference>
<dbReference type="InterPro" id="IPR002491">
    <property type="entry name" value="ABC_transptr_periplasmic_BD"/>
</dbReference>
<feature type="non-terminal residue" evidence="3">
    <location>
        <position position="238"/>
    </location>
</feature>
<dbReference type="PANTHER" id="PTHR30535:SF34">
    <property type="entry name" value="MOLYBDATE-BINDING PROTEIN MOLA"/>
    <property type="match status" value="1"/>
</dbReference>
<dbReference type="NCBIfam" id="NF038402">
    <property type="entry name" value="TroA_like"/>
    <property type="match status" value="1"/>
</dbReference>
<dbReference type="InterPro" id="IPR054828">
    <property type="entry name" value="Vit_B12_bind_prot"/>
</dbReference>
<feature type="domain" description="Fe/B12 periplasmic-binding" evidence="2">
    <location>
        <begin position="28"/>
        <end position="238"/>
    </location>
</feature>
<dbReference type="InterPro" id="IPR050902">
    <property type="entry name" value="ABC_Transporter_SBP"/>
</dbReference>
<sequence length="238" mass="25609">MRGDLAVASVQVVDDLGLRVELESSPERIVSLSPHLTELLFSLGVGEKIVATVEHSDYPPAAQEIPRLGDAFSLSVEAIIDLSPDLILAWSTGGNQRTLAQLRELGYVIYLSEARSLEAIGRAAAQLGALVGKAETGLQLEADYLKQLSVIRTSTKSEPEPSIFFQISDEQLYTVNGDHLIGQAITACGGRNIFGELDMVVPMVSLESVLDANPDLILVASPYEGFVTRWSDAWDGLG</sequence>
<reference evidence="3" key="1">
    <citation type="submission" date="2018-05" db="EMBL/GenBank/DDBJ databases">
        <authorList>
            <person name="Lanie J.A."/>
            <person name="Ng W.-L."/>
            <person name="Kazmierczak K.M."/>
            <person name="Andrzejewski T.M."/>
            <person name="Davidsen T.M."/>
            <person name="Wayne K.J."/>
            <person name="Tettelin H."/>
            <person name="Glass J.I."/>
            <person name="Rusch D."/>
            <person name="Podicherti R."/>
            <person name="Tsui H.-C.T."/>
            <person name="Winkler M.E."/>
        </authorList>
    </citation>
    <scope>NUCLEOTIDE SEQUENCE</scope>
</reference>
<gene>
    <name evidence="3" type="ORF">METZ01_LOCUS205229</name>
</gene>
<dbReference type="PANTHER" id="PTHR30535">
    <property type="entry name" value="VITAMIN B12-BINDING PROTEIN"/>
    <property type="match status" value="1"/>
</dbReference>
<organism evidence="3">
    <name type="scientific">marine metagenome</name>
    <dbReference type="NCBI Taxonomy" id="408172"/>
    <lineage>
        <taxon>unclassified sequences</taxon>
        <taxon>metagenomes</taxon>
        <taxon>ecological metagenomes</taxon>
    </lineage>
</organism>